<dbReference type="Proteomes" id="UP000463931">
    <property type="component" value="Chromosome"/>
</dbReference>
<dbReference type="GO" id="GO:0008168">
    <property type="term" value="F:methyltransferase activity"/>
    <property type="evidence" value="ECO:0007669"/>
    <property type="project" value="UniProtKB-KW"/>
</dbReference>
<reference evidence="1 2" key="1">
    <citation type="journal article" date="2019" name="Nat. Med.">
        <title>Preventing dysbiosis of the neonatal mouse intestinal microbiome protects against late-onset sepsis.</title>
        <authorList>
            <person name="Singer J.R."/>
            <person name="Blosser E.G."/>
            <person name="Zindl C.L."/>
            <person name="Silberger D.J."/>
            <person name="Conlan S."/>
            <person name="Laufer V.A."/>
            <person name="DiToro D."/>
            <person name="Deming C."/>
            <person name="Kumar R."/>
            <person name="Morrow C.D."/>
            <person name="Segre J.A."/>
            <person name="Gray M.J."/>
            <person name="Randolph D.A."/>
            <person name="Weaver C.T."/>
        </authorList>
    </citation>
    <scope>NUCLEOTIDE SEQUENCE [LARGE SCALE GENOMIC DNA]</scope>
    <source>
        <strain evidence="1 2">V10</strain>
    </source>
</reference>
<dbReference type="SUPFAM" id="SSF53335">
    <property type="entry name" value="S-adenosyl-L-methionine-dependent methyltransferases"/>
    <property type="match status" value="1"/>
</dbReference>
<dbReference type="Gene3D" id="3.40.50.150">
    <property type="entry name" value="Vaccinia Virus protein VP39"/>
    <property type="match status" value="1"/>
</dbReference>
<dbReference type="InterPro" id="IPR029063">
    <property type="entry name" value="SAM-dependent_MTases_sf"/>
</dbReference>
<dbReference type="REBASE" id="378332">
    <property type="entry name" value="M.LmuV10ORF10355P"/>
</dbReference>
<dbReference type="EMBL" id="CP040852">
    <property type="protein sequence ID" value="QIA90524.1"/>
    <property type="molecule type" value="Genomic_DNA"/>
</dbReference>
<evidence type="ECO:0000313" key="1">
    <source>
        <dbReference type="EMBL" id="QIA90524.1"/>
    </source>
</evidence>
<dbReference type="RefSeq" id="WP_163587170.1">
    <property type="nucleotide sequence ID" value="NZ_CP040852.1"/>
</dbReference>
<gene>
    <name evidence="1" type="ORF">FEE40_10355</name>
</gene>
<organism evidence="1 2">
    <name type="scientific">Ligilactobacillus murinus</name>
    <dbReference type="NCBI Taxonomy" id="1622"/>
    <lineage>
        <taxon>Bacteria</taxon>
        <taxon>Bacillati</taxon>
        <taxon>Bacillota</taxon>
        <taxon>Bacilli</taxon>
        <taxon>Lactobacillales</taxon>
        <taxon>Lactobacillaceae</taxon>
        <taxon>Ligilactobacillus</taxon>
    </lineage>
</organism>
<proteinExistence type="predicted"/>
<dbReference type="GO" id="GO:0032259">
    <property type="term" value="P:methylation"/>
    <property type="evidence" value="ECO:0007669"/>
    <property type="project" value="UniProtKB-KW"/>
</dbReference>
<keyword evidence="1" id="KW-0489">Methyltransferase</keyword>
<name>A0AAE6WGU9_9LACO</name>
<evidence type="ECO:0000313" key="2">
    <source>
        <dbReference type="Proteomes" id="UP000463931"/>
    </source>
</evidence>
<sequence>MKILDVCCGSRMFWYDKQESHTTYMDIRRYHEELPTGHVINVDPDIQADFRSIPFADETFDLVVFDPPHLIHAGPNSWLAKKYGTLDKNHWPDDLKRGFDECNRVLKPNSTLIFKWNEDQIKFRDVIKVFGRKPIFGDRRSKTRWSVFLKG</sequence>
<accession>A0AAE6WGU9</accession>
<dbReference type="CDD" id="cd02440">
    <property type="entry name" value="AdoMet_MTases"/>
    <property type="match status" value="1"/>
</dbReference>
<protein>
    <submittedName>
        <fullName evidence="1">Class I SAM-dependent methyltransferase</fullName>
    </submittedName>
</protein>
<keyword evidence="1" id="KW-0808">Transferase</keyword>
<dbReference type="AlphaFoldDB" id="A0AAE6WGU9"/>